<dbReference type="Proteomes" id="UP001165986">
    <property type="component" value="Unassembled WGS sequence"/>
</dbReference>
<reference evidence="1" key="1">
    <citation type="submission" date="2019-07" db="EMBL/GenBank/DDBJ databases">
        <title>Toxilogical consequences of a new and cryptic species of cyanobacteria (Komarekiella delphini-convector) recovered from the epidermis of a bottlenose dolphin and 1500 ft. in the air.</title>
        <authorList>
            <person name="Brown A.O."/>
            <person name="Dvorak P."/>
            <person name="Villanueva C.D."/>
            <person name="Foss A.J."/>
            <person name="Garvey A.D."/>
            <person name="Gibson Q.A."/>
            <person name="Johansen J.R."/>
            <person name="Casamatta D.A."/>
        </authorList>
    </citation>
    <scope>NUCLEOTIDE SEQUENCE</scope>
    <source>
        <strain evidence="1">SJRDD-AB1</strain>
    </source>
</reference>
<organism evidence="1 2">
    <name type="scientific">Komarekiella delphini-convector SJRDD-AB1</name>
    <dbReference type="NCBI Taxonomy" id="2593771"/>
    <lineage>
        <taxon>Bacteria</taxon>
        <taxon>Bacillati</taxon>
        <taxon>Cyanobacteriota</taxon>
        <taxon>Cyanophyceae</taxon>
        <taxon>Nostocales</taxon>
        <taxon>Nostocaceae</taxon>
        <taxon>Komarekiella</taxon>
        <taxon>Komarekiella delphini-convector</taxon>
    </lineage>
</organism>
<name>A0AA40VTT0_9NOST</name>
<dbReference type="InterPro" id="IPR013424">
    <property type="entry name" value="Ice-binding_C"/>
</dbReference>
<protein>
    <submittedName>
        <fullName evidence="1">PEP-CTERM sorting domain-containing protein</fullName>
    </submittedName>
</protein>
<dbReference type="EMBL" id="VJXY01000042">
    <property type="protein sequence ID" value="MBD6619497.1"/>
    <property type="molecule type" value="Genomic_DNA"/>
</dbReference>
<dbReference type="NCBIfam" id="TIGR04155">
    <property type="entry name" value="cyano_PEP"/>
    <property type="match status" value="1"/>
</dbReference>
<evidence type="ECO:0000313" key="2">
    <source>
        <dbReference type="Proteomes" id="UP001165986"/>
    </source>
</evidence>
<comment type="caution">
    <text evidence="1">The sequence shown here is derived from an EMBL/GenBank/DDBJ whole genome shotgun (WGS) entry which is preliminary data.</text>
</comment>
<proteinExistence type="predicted"/>
<dbReference type="RefSeq" id="WP_191760693.1">
    <property type="nucleotide sequence ID" value="NZ_VJXY01000042.1"/>
</dbReference>
<keyword evidence="2" id="KW-1185">Reference proteome</keyword>
<sequence length="184" mass="19488">MKLAKNFGVASVAIVMSVTAVGNKPTHAAVIEYDFTVNAISGNNPGQYYGSFEYDDSSLTGTGLENLGVGNGLAVTFNYLNTIYTEKNDELYDSFPVVSFNNGKLSGLSYFVADKFFIGSEVDTPQIGGNKFYSILSGESLAAAEIGTVSYSKVPEPFTLGGTAIAGAMGLWIKRKNKASKVAD</sequence>
<dbReference type="NCBIfam" id="TIGR02595">
    <property type="entry name" value="PEP_CTERM"/>
    <property type="match status" value="1"/>
</dbReference>
<gene>
    <name evidence="1" type="ORF">FNW02_27640</name>
</gene>
<dbReference type="InterPro" id="IPR026374">
    <property type="entry name" value="Cyano_PEP"/>
</dbReference>
<dbReference type="AlphaFoldDB" id="A0AA40VTT0"/>
<evidence type="ECO:0000313" key="1">
    <source>
        <dbReference type="EMBL" id="MBD6619497.1"/>
    </source>
</evidence>
<accession>A0AA40VTT0</accession>